<accession>C1EJN2</accession>
<evidence type="ECO:0000313" key="15">
    <source>
        <dbReference type="EMBL" id="ACO68258.1"/>
    </source>
</evidence>
<dbReference type="Proteomes" id="UP000002009">
    <property type="component" value="Chromosome 17"/>
</dbReference>
<dbReference type="GO" id="GO:0046381">
    <property type="term" value="P:CMP-N-acetylneuraminate metabolic process"/>
    <property type="evidence" value="ECO:0007669"/>
    <property type="project" value="TreeGrafter"/>
</dbReference>
<dbReference type="KEGG" id="mis:MICPUN_53233"/>
<comment type="pathway">
    <text evidence="2">Amino-sugar metabolism; N-acetylneuraminate metabolism.</text>
</comment>
<keyword evidence="6" id="KW-0001">2Fe-2S</keyword>
<keyword evidence="9" id="KW-0411">Iron-sulfur</keyword>
<dbReference type="GO" id="GO:0016787">
    <property type="term" value="F:hydrolase activity"/>
    <property type="evidence" value="ECO:0007669"/>
    <property type="project" value="UniProtKB-KW"/>
</dbReference>
<dbReference type="GO" id="GO:0005737">
    <property type="term" value="C:cytoplasm"/>
    <property type="evidence" value="ECO:0007669"/>
    <property type="project" value="TreeGrafter"/>
</dbReference>
<dbReference type="UniPathway" id="UPA00628"/>
<dbReference type="SUPFAM" id="SSF50022">
    <property type="entry name" value="ISP domain"/>
    <property type="match status" value="1"/>
</dbReference>
<feature type="non-terminal residue" evidence="15">
    <location>
        <position position="543"/>
    </location>
</feature>
<sequence>MPREQKFIAAIPSSKLSTLVEGCNCVVVNKIALVVNIHSGGIHVYKNRCAHQGGKFVPDLEDADTAVCSRHGWKFNSRTGHYTNPPANGENPCFIQEELYTTLSSSGDLEVYEVVVDVAKSSDVVQFAEGKLKTRSPKSSLVAGEFTVTYYGHACVIIKAGSFKIATDPWLVGDAFLGGWYPLHEPPKNWHKDLAEVDMIYISHRHPDHYSPQTLRVIAKQNPSIPIIVGDLRGGSVVDSYLPMTKVHRLELGRWKEFSNEMRLAILPDGALGDLDTSLLLEYKGYSLFNYVDCGDPNNGQLGKVDIVLGDFAGGASGYPMCMKMEKYSDKYIVKKKQQMNATYLAKTMNLLEKLRPDIFIPFAGYFSEARPSDTRIRRLNTKNSAIDVARKVEDTFHGSIGVFVPTPGRLLDMKKPDLTMPVTRKGHFASHPASKVRLMLRPYEETAVKFAPFIMRRREALEYYFTWANFQDYDLVLEIIECDENLSPCEEPFFVDFRRGLRFPQDLAYARVWERIFVRKSAFRHAMRHGMGWDSFFIGFST</sequence>
<evidence type="ECO:0000256" key="8">
    <source>
        <dbReference type="ARBA" id="ARBA00023004"/>
    </source>
</evidence>
<dbReference type="GO" id="GO:0030338">
    <property type="term" value="F:CMP-N-acetylneuraminate monooxygenase activity"/>
    <property type="evidence" value="ECO:0007669"/>
    <property type="project" value="UniProtKB-EC"/>
</dbReference>
<comment type="similarity">
    <text evidence="3">Belongs to the CMP-Neu5Ac hydroxylase family.</text>
</comment>
<evidence type="ECO:0000259" key="14">
    <source>
        <dbReference type="PROSITE" id="PS51296"/>
    </source>
</evidence>
<keyword evidence="8" id="KW-0408">Iron</keyword>
<dbReference type="InterPro" id="IPR017941">
    <property type="entry name" value="Rieske_2Fe-2S"/>
</dbReference>
<evidence type="ECO:0000256" key="2">
    <source>
        <dbReference type="ARBA" id="ARBA00005141"/>
    </source>
</evidence>
<dbReference type="PANTHER" id="PTHR46522">
    <property type="entry name" value="CYTIDINE MONOPHOSPHATE-N-ACETYLNEURAMINIC ACID HYDROXYLASE"/>
    <property type="match status" value="1"/>
</dbReference>
<evidence type="ECO:0000256" key="6">
    <source>
        <dbReference type="ARBA" id="ARBA00022714"/>
    </source>
</evidence>
<evidence type="ECO:0000256" key="5">
    <source>
        <dbReference type="ARBA" id="ARBA00015403"/>
    </source>
</evidence>
<keyword evidence="15" id="KW-0378">Hydrolase</keyword>
<evidence type="ECO:0000256" key="1">
    <source>
        <dbReference type="ARBA" id="ARBA00003414"/>
    </source>
</evidence>
<evidence type="ECO:0000256" key="10">
    <source>
        <dbReference type="ARBA" id="ARBA00029883"/>
    </source>
</evidence>
<dbReference type="Pfam" id="PF13483">
    <property type="entry name" value="Lactamase_B_3"/>
    <property type="match status" value="1"/>
</dbReference>
<dbReference type="InterPro" id="IPR027033">
    <property type="entry name" value="Cnh"/>
</dbReference>
<feature type="domain" description="Rieske" evidence="14">
    <location>
        <begin position="8"/>
        <end position="105"/>
    </location>
</feature>
<evidence type="ECO:0000256" key="7">
    <source>
        <dbReference type="ARBA" id="ARBA00022723"/>
    </source>
</evidence>
<comment type="catalytic activity">
    <reaction evidence="13">
        <text>CMP-N-acetyl-beta-neuraminate + 2 Fe(II)-[cytochrome b5] + O2 + 2 H(+) = CMP-N-glycoloyl-beta-neuraminate + 2 Fe(III)-[cytochrome b5] + H2O</text>
        <dbReference type="Rhea" id="RHEA:16145"/>
        <dbReference type="Rhea" id="RHEA-COMP:10438"/>
        <dbReference type="Rhea" id="RHEA-COMP:10439"/>
        <dbReference type="ChEBI" id="CHEBI:15377"/>
        <dbReference type="ChEBI" id="CHEBI:15378"/>
        <dbReference type="ChEBI" id="CHEBI:15379"/>
        <dbReference type="ChEBI" id="CHEBI:29033"/>
        <dbReference type="ChEBI" id="CHEBI:29034"/>
        <dbReference type="ChEBI" id="CHEBI:57812"/>
        <dbReference type="ChEBI" id="CHEBI:58376"/>
        <dbReference type="EC" id="1.14.18.2"/>
    </reaction>
</comment>
<dbReference type="GO" id="GO:0006054">
    <property type="term" value="P:N-acetylneuraminate metabolic process"/>
    <property type="evidence" value="ECO:0007669"/>
    <property type="project" value="UniProtKB-UniPathway"/>
</dbReference>
<proteinExistence type="inferred from homology"/>
<dbReference type="GO" id="GO:0046872">
    <property type="term" value="F:metal ion binding"/>
    <property type="evidence" value="ECO:0007669"/>
    <property type="project" value="UniProtKB-KW"/>
</dbReference>
<reference evidence="15 16" key="1">
    <citation type="journal article" date="2009" name="Science">
        <title>Green evolution and dynamic adaptations revealed by genomes of the marine picoeukaryotes Micromonas.</title>
        <authorList>
            <person name="Worden A.Z."/>
            <person name="Lee J.H."/>
            <person name="Mock T."/>
            <person name="Rouze P."/>
            <person name="Simmons M.P."/>
            <person name="Aerts A.L."/>
            <person name="Allen A.E."/>
            <person name="Cuvelier M.L."/>
            <person name="Derelle E."/>
            <person name="Everett M.V."/>
            <person name="Foulon E."/>
            <person name="Grimwood J."/>
            <person name="Gundlach H."/>
            <person name="Henrissat B."/>
            <person name="Napoli C."/>
            <person name="McDonald S.M."/>
            <person name="Parker M.S."/>
            <person name="Rombauts S."/>
            <person name="Salamov A."/>
            <person name="Von Dassow P."/>
            <person name="Badger J.H."/>
            <person name="Coutinho P.M."/>
            <person name="Demir E."/>
            <person name="Dubchak I."/>
            <person name="Gentemann C."/>
            <person name="Eikrem W."/>
            <person name="Gready J.E."/>
            <person name="John U."/>
            <person name="Lanier W."/>
            <person name="Lindquist E.A."/>
            <person name="Lucas S."/>
            <person name="Mayer K.F."/>
            <person name="Moreau H."/>
            <person name="Not F."/>
            <person name="Otillar R."/>
            <person name="Panaud O."/>
            <person name="Pangilinan J."/>
            <person name="Paulsen I."/>
            <person name="Piegu B."/>
            <person name="Poliakov A."/>
            <person name="Robbens S."/>
            <person name="Schmutz J."/>
            <person name="Toulza E."/>
            <person name="Wyss T."/>
            <person name="Zelensky A."/>
            <person name="Zhou K."/>
            <person name="Armbrust E.V."/>
            <person name="Bhattacharya D."/>
            <person name="Goodenough U.W."/>
            <person name="Van de Peer Y."/>
            <person name="Grigoriev I.V."/>
        </authorList>
    </citation>
    <scope>NUCLEOTIDE SEQUENCE [LARGE SCALE GENOMIC DNA]</scope>
    <source>
        <strain evidence="16">RCC299 / NOUM17</strain>
    </source>
</reference>
<dbReference type="RefSeq" id="XP_002507000.1">
    <property type="nucleotide sequence ID" value="XM_002506954.1"/>
</dbReference>
<dbReference type="eggNOG" id="ENOG502QR0M">
    <property type="taxonomic scope" value="Eukaryota"/>
</dbReference>
<dbReference type="PANTHER" id="PTHR46522:SF1">
    <property type="entry name" value="INACTIVE CYTIDINE MONOPHOSPHATE-N-ACETYLNEURAMINIC ACID HYDROXYLASE"/>
    <property type="match status" value="1"/>
</dbReference>
<dbReference type="AlphaFoldDB" id="C1EJN2"/>
<keyword evidence="16" id="KW-1185">Reference proteome</keyword>
<dbReference type="Gene3D" id="3.60.15.10">
    <property type="entry name" value="Ribonuclease Z/Hydroxyacylglutathione hydrolase-like"/>
    <property type="match status" value="1"/>
</dbReference>
<evidence type="ECO:0000256" key="11">
    <source>
        <dbReference type="ARBA" id="ARBA00030460"/>
    </source>
</evidence>
<dbReference type="EC" id="1.14.18.2" evidence="4"/>
<evidence type="ECO:0000256" key="4">
    <source>
        <dbReference type="ARBA" id="ARBA00011904"/>
    </source>
</evidence>
<dbReference type="InterPro" id="IPR036866">
    <property type="entry name" value="RibonucZ/Hydroxyglut_hydro"/>
</dbReference>
<evidence type="ECO:0000256" key="12">
    <source>
        <dbReference type="ARBA" id="ARBA00033362"/>
    </source>
</evidence>
<evidence type="ECO:0000256" key="13">
    <source>
        <dbReference type="ARBA" id="ARBA00048491"/>
    </source>
</evidence>
<comment type="function">
    <text evidence="1">Sialic acids are components of carbohydrate chains of glycoconjugates and are involved in cell-cell recognition and cell-pathogen interactions. Catalyzes the conversion of CMP-N-acetylneuraminic acid (CMP-Neu5Ac) into its hydroxylated derivative CMP-N-glycolylneuraminic acid (CMP-Neu5Gc), a sialic acid abundantly expressed at the surface of many cells.</text>
</comment>
<name>C1EJN2_MICCC</name>
<gene>
    <name evidence="15" type="ORF">MICPUN_53233</name>
</gene>
<dbReference type="PROSITE" id="PS51296">
    <property type="entry name" value="RIESKE"/>
    <property type="match status" value="1"/>
</dbReference>
<evidence type="ECO:0000256" key="3">
    <source>
        <dbReference type="ARBA" id="ARBA00010303"/>
    </source>
</evidence>
<dbReference type="Pfam" id="PF00355">
    <property type="entry name" value="Rieske"/>
    <property type="match status" value="1"/>
</dbReference>
<dbReference type="InterPro" id="IPR036922">
    <property type="entry name" value="Rieske_2Fe-2S_sf"/>
</dbReference>
<dbReference type="GeneID" id="8249933"/>
<dbReference type="EMBL" id="CP001335">
    <property type="protein sequence ID" value="ACO68258.1"/>
    <property type="molecule type" value="Genomic_DNA"/>
</dbReference>
<evidence type="ECO:0000256" key="9">
    <source>
        <dbReference type="ARBA" id="ARBA00023014"/>
    </source>
</evidence>
<dbReference type="OMA" id="WKSFLMC"/>
<evidence type="ECO:0000313" key="16">
    <source>
        <dbReference type="Proteomes" id="UP000002009"/>
    </source>
</evidence>
<dbReference type="GO" id="GO:0051537">
    <property type="term" value="F:2 iron, 2 sulfur cluster binding"/>
    <property type="evidence" value="ECO:0007669"/>
    <property type="project" value="UniProtKB-KW"/>
</dbReference>
<dbReference type="OrthoDB" id="332863at2759"/>
<keyword evidence="7" id="KW-0479">Metal-binding</keyword>
<dbReference type="SUPFAM" id="SSF56281">
    <property type="entry name" value="Metallo-hydrolase/oxidoreductase"/>
    <property type="match status" value="1"/>
</dbReference>
<dbReference type="InParanoid" id="C1EJN2"/>
<dbReference type="Gene3D" id="2.102.10.10">
    <property type="entry name" value="Rieske [2Fe-2S] iron-sulphur domain"/>
    <property type="match status" value="1"/>
</dbReference>
<organism evidence="15 16">
    <name type="scientific">Micromonas commoda (strain RCC299 / NOUM17 / CCMP2709)</name>
    <name type="common">Picoplanktonic green alga</name>
    <dbReference type="NCBI Taxonomy" id="296587"/>
    <lineage>
        <taxon>Eukaryota</taxon>
        <taxon>Viridiplantae</taxon>
        <taxon>Chlorophyta</taxon>
        <taxon>Mamiellophyceae</taxon>
        <taxon>Mamiellales</taxon>
        <taxon>Mamiellaceae</taxon>
        <taxon>Micromonas</taxon>
    </lineage>
</organism>
<protein>
    <recommendedName>
        <fullName evidence="5">Cytidine monophosphate-N-acetylneuraminic acid hydroxylase</fullName>
        <ecNumber evidence="4">1.14.18.2</ecNumber>
    </recommendedName>
    <alternativeName>
        <fullName evidence="12">CMP-N-acetylneuraminate monooxygenase</fullName>
    </alternativeName>
    <alternativeName>
        <fullName evidence="11">CMP-Neu5Ac hydroxylase</fullName>
    </alternativeName>
    <alternativeName>
        <fullName evidence="10">CMP-NeuAc hydroxylase</fullName>
    </alternativeName>
</protein>